<gene>
    <name evidence="3" type="ORF">BKA59DRAFT_257841</name>
</gene>
<organism evidence="3 4">
    <name type="scientific">Fusarium tricinctum</name>
    <dbReference type="NCBI Taxonomy" id="61284"/>
    <lineage>
        <taxon>Eukaryota</taxon>
        <taxon>Fungi</taxon>
        <taxon>Dikarya</taxon>
        <taxon>Ascomycota</taxon>
        <taxon>Pezizomycotina</taxon>
        <taxon>Sordariomycetes</taxon>
        <taxon>Hypocreomycetidae</taxon>
        <taxon>Hypocreales</taxon>
        <taxon>Nectriaceae</taxon>
        <taxon>Fusarium</taxon>
        <taxon>Fusarium tricinctum species complex</taxon>
    </lineage>
</organism>
<dbReference type="AlphaFoldDB" id="A0A8K0RRZ5"/>
<evidence type="ECO:0000259" key="2">
    <source>
        <dbReference type="Pfam" id="PF23276"/>
    </source>
</evidence>
<keyword evidence="1" id="KW-0677">Repeat</keyword>
<dbReference type="InterPro" id="IPR050667">
    <property type="entry name" value="PPR-containing_protein"/>
</dbReference>
<evidence type="ECO:0000256" key="1">
    <source>
        <dbReference type="ARBA" id="ARBA00022737"/>
    </source>
</evidence>
<dbReference type="PANTHER" id="PTHR47939:SF13">
    <property type="entry name" value="OS03G0201400 PROTEIN"/>
    <property type="match status" value="1"/>
</dbReference>
<feature type="domain" description="Pentatricopeptide repeat-containing protein-mitochondrial" evidence="2">
    <location>
        <begin position="352"/>
        <end position="481"/>
    </location>
</feature>
<comment type="caution">
    <text evidence="3">The sequence shown here is derived from an EMBL/GenBank/DDBJ whole genome shotgun (WGS) entry which is preliminary data.</text>
</comment>
<sequence>MPRPQLAYDGLWRCLSPATHKRGLPRALNTLVLAERLGQQPQHVDITQCRRFGVSKIRGAQPSESPGRLQSLDSFFNEFELRQIDERNKKEAQIDMELRQKEQNAQLETFKNPALAPVLPNLDNVSTPLIVEALRRLRLPKQAGNDMLPDNRFSRIVNIVRYLVKFREYPLDALIYESMLAAMAAPSGSSGGIRRILADMRDQNVPLSADVCYLALEALTVHPEYVLRQEVMEIMDKHWFEYTMSAKQNIAVAMLREGQHELAMDKITQLMNEAERIDLWVYDVFILEYGRLGFFDEMLYLLKQRKHAKGTDASFRNIQLMALDMFSQGFHHAGTLFVWADVIKTSIHNPSNGILENVLATAARHGDANLATEALDKLSRRGKLDQYHHDAIVEAFANAGDVEGAFVTLNTLQNAGWVLDQGTTRPILQALLKDVALIHKSVYAIHTMHKEGPVALDAVMVTVEALARTQTSEAAMPLFRDTYRFTGRYPRCSDIENLLRYCVDMEAKYELAKAYNAEIAKMDLIPGTPAQDVVSAHDESGQDDIDLDVAVSKSWMDRADAAAAYNIIIPACAEKGDFELAFKFIGLAKAATLESIEVSSGRRVPGSTLWRSSGWVEPFVKKALDAEHPRVWELVDELDQGDDAPALMIRQELQRRRINKRVEQRAG</sequence>
<accession>A0A8K0RRZ5</accession>
<protein>
    <recommendedName>
        <fullName evidence="2">Pentatricopeptide repeat-containing protein-mitochondrial domain-containing protein</fullName>
    </recommendedName>
</protein>
<dbReference type="EMBL" id="JAGPXF010000006">
    <property type="protein sequence ID" value="KAH7238741.1"/>
    <property type="molecule type" value="Genomic_DNA"/>
</dbReference>
<dbReference type="Gene3D" id="1.25.40.10">
    <property type="entry name" value="Tetratricopeptide repeat domain"/>
    <property type="match status" value="1"/>
</dbReference>
<dbReference type="Pfam" id="PF23276">
    <property type="entry name" value="TPR_24"/>
    <property type="match status" value="1"/>
</dbReference>
<proteinExistence type="predicted"/>
<evidence type="ECO:0000313" key="3">
    <source>
        <dbReference type="EMBL" id="KAH7238741.1"/>
    </source>
</evidence>
<dbReference type="InterPro" id="IPR057027">
    <property type="entry name" value="TPR_mt"/>
</dbReference>
<dbReference type="InterPro" id="IPR011990">
    <property type="entry name" value="TPR-like_helical_dom_sf"/>
</dbReference>
<name>A0A8K0RRZ5_9HYPO</name>
<dbReference type="Proteomes" id="UP000813427">
    <property type="component" value="Unassembled WGS sequence"/>
</dbReference>
<dbReference type="PANTHER" id="PTHR47939">
    <property type="entry name" value="MEMBRANE-ASSOCIATED SALT-INDUCIBLE PROTEIN-LIKE"/>
    <property type="match status" value="1"/>
</dbReference>
<reference evidence="3" key="1">
    <citation type="journal article" date="2021" name="Nat. Commun.">
        <title>Genetic determinants of endophytism in the Arabidopsis root mycobiome.</title>
        <authorList>
            <person name="Mesny F."/>
            <person name="Miyauchi S."/>
            <person name="Thiergart T."/>
            <person name="Pickel B."/>
            <person name="Atanasova L."/>
            <person name="Karlsson M."/>
            <person name="Huettel B."/>
            <person name="Barry K.W."/>
            <person name="Haridas S."/>
            <person name="Chen C."/>
            <person name="Bauer D."/>
            <person name="Andreopoulos W."/>
            <person name="Pangilinan J."/>
            <person name="LaButti K."/>
            <person name="Riley R."/>
            <person name="Lipzen A."/>
            <person name="Clum A."/>
            <person name="Drula E."/>
            <person name="Henrissat B."/>
            <person name="Kohler A."/>
            <person name="Grigoriev I.V."/>
            <person name="Martin F.M."/>
            <person name="Hacquard S."/>
        </authorList>
    </citation>
    <scope>NUCLEOTIDE SEQUENCE</scope>
    <source>
        <strain evidence="3">MPI-SDFR-AT-0068</strain>
    </source>
</reference>
<evidence type="ECO:0000313" key="4">
    <source>
        <dbReference type="Proteomes" id="UP000813427"/>
    </source>
</evidence>
<dbReference type="OrthoDB" id="747253at2759"/>
<keyword evidence="4" id="KW-1185">Reference proteome</keyword>